<accession>A0A0G2EFV1</accession>
<feature type="compositionally biased region" description="Basic and acidic residues" evidence="1">
    <location>
        <begin position="187"/>
        <end position="199"/>
    </location>
</feature>
<reference evidence="2 3" key="1">
    <citation type="submission" date="2015-05" db="EMBL/GenBank/DDBJ databases">
        <title>Distinctive expansion of gene families associated with plant cell wall degradation and secondary metabolism in the genomes of grapevine trunk pathogens.</title>
        <authorList>
            <person name="Lawrence D.P."/>
            <person name="Travadon R."/>
            <person name="Rolshausen P.E."/>
            <person name="Baumgartner K."/>
        </authorList>
    </citation>
    <scope>NUCLEOTIDE SEQUENCE [LARGE SCALE GENOMIC DNA]</scope>
    <source>
        <strain evidence="2">UCRPC4</strain>
    </source>
</reference>
<dbReference type="EMBL" id="LCWF01000086">
    <property type="protein sequence ID" value="KKY21314.1"/>
    <property type="molecule type" value="Genomic_DNA"/>
</dbReference>
<name>A0A0G2EFV1_PHACM</name>
<evidence type="ECO:0000256" key="1">
    <source>
        <dbReference type="SAM" id="MobiDB-lite"/>
    </source>
</evidence>
<protein>
    <submittedName>
        <fullName evidence="2">Uncharacterized protein</fullName>
    </submittedName>
</protein>
<feature type="region of interest" description="Disordered" evidence="1">
    <location>
        <begin position="182"/>
        <end position="264"/>
    </location>
</feature>
<evidence type="ECO:0000313" key="2">
    <source>
        <dbReference type="EMBL" id="KKY21314.1"/>
    </source>
</evidence>
<feature type="region of interest" description="Disordered" evidence="1">
    <location>
        <begin position="38"/>
        <end position="90"/>
    </location>
</feature>
<keyword evidence="3" id="KW-1185">Reference proteome</keyword>
<reference evidence="2 3" key="2">
    <citation type="submission" date="2015-05" db="EMBL/GenBank/DDBJ databases">
        <authorList>
            <person name="Morales-Cruz A."/>
            <person name="Amrine K.C."/>
            <person name="Cantu D."/>
        </authorList>
    </citation>
    <scope>NUCLEOTIDE SEQUENCE [LARGE SCALE GENOMIC DNA]</scope>
    <source>
        <strain evidence="2">UCRPC4</strain>
    </source>
</reference>
<proteinExistence type="predicted"/>
<sequence length="264" mass="29322">MGKHYLTPNGRKLQREKSQGLCQSIATNQNQSFEVAEDEEGFNAINEADTSSSQFEHDTIGQGNDGSDIQARNGLAQSETNTSKRSDKGEHVWYDGNEQFSGFNLECDLKAIETPECASMAVPFVYDADLAELSPNVTPFRKGYSSGKKRGGFRTSPVKRRHCPSYYDEDIIPSGMEINIESSTVDGTRKGDETLKELDVQNLSEQLEVIPGKRPDDSADEDLDFTTADNETGEDEIEPVNLNRDDKESEEEDDADEIGHIQQP</sequence>
<gene>
    <name evidence="2" type="ORF">UCRPC4_g03750</name>
</gene>
<feature type="region of interest" description="Disordered" evidence="1">
    <location>
        <begin position="1"/>
        <end position="21"/>
    </location>
</feature>
<evidence type="ECO:0000313" key="3">
    <source>
        <dbReference type="Proteomes" id="UP000053317"/>
    </source>
</evidence>
<dbReference type="AlphaFoldDB" id="A0A0G2EFV1"/>
<organism evidence="2 3">
    <name type="scientific">Phaeomoniella chlamydospora</name>
    <name type="common">Phaeoacremonium chlamydosporum</name>
    <dbReference type="NCBI Taxonomy" id="158046"/>
    <lineage>
        <taxon>Eukaryota</taxon>
        <taxon>Fungi</taxon>
        <taxon>Dikarya</taxon>
        <taxon>Ascomycota</taxon>
        <taxon>Pezizomycotina</taxon>
        <taxon>Eurotiomycetes</taxon>
        <taxon>Chaetothyriomycetidae</taxon>
        <taxon>Phaeomoniellales</taxon>
        <taxon>Phaeomoniellaceae</taxon>
        <taxon>Phaeomoniella</taxon>
    </lineage>
</organism>
<comment type="caution">
    <text evidence="2">The sequence shown here is derived from an EMBL/GenBank/DDBJ whole genome shotgun (WGS) entry which is preliminary data.</text>
</comment>
<dbReference type="Proteomes" id="UP000053317">
    <property type="component" value="Unassembled WGS sequence"/>
</dbReference>